<reference evidence="11 12" key="1">
    <citation type="journal article" date="2019" name="Commun. Biol.">
        <title>The bagworm genome reveals a unique fibroin gene that provides high tensile strength.</title>
        <authorList>
            <person name="Kono N."/>
            <person name="Nakamura H."/>
            <person name="Ohtoshi R."/>
            <person name="Tomita M."/>
            <person name="Numata K."/>
            <person name="Arakawa K."/>
        </authorList>
    </citation>
    <scope>NUCLEOTIDE SEQUENCE [LARGE SCALE GENOMIC DNA]</scope>
</reference>
<keyword evidence="12" id="KW-1185">Reference proteome</keyword>
<evidence type="ECO:0000256" key="2">
    <source>
        <dbReference type="ARBA" id="ARBA00004123"/>
    </source>
</evidence>
<dbReference type="PANTHER" id="PTHR13403">
    <property type="entry name" value="SNURPORTIN1 RNUT1 PROTEIN RNA, U TRANSPORTER 1"/>
    <property type="match status" value="1"/>
</dbReference>
<dbReference type="Pfam" id="PF21974">
    <property type="entry name" value="SPN1_m3Gcap_bd"/>
    <property type="match status" value="1"/>
</dbReference>
<comment type="subcellular location">
    <subcellularLocation>
        <location evidence="3">Cytoplasm</location>
    </subcellularLocation>
    <subcellularLocation>
        <location evidence="2">Nucleus</location>
    </subcellularLocation>
</comment>
<dbReference type="OrthoDB" id="10003593at2759"/>
<feature type="domain" description="Snurportin-1 m3G cap-binding" evidence="10">
    <location>
        <begin position="99"/>
        <end position="136"/>
    </location>
</feature>
<dbReference type="GO" id="GO:0005737">
    <property type="term" value="C:cytoplasm"/>
    <property type="evidence" value="ECO:0007669"/>
    <property type="project" value="UniProtKB-SubCell"/>
</dbReference>
<keyword evidence="6" id="KW-0813">Transport</keyword>
<dbReference type="EMBL" id="BGZK01003373">
    <property type="protein sequence ID" value="GBP00568.1"/>
    <property type="molecule type" value="Genomic_DNA"/>
</dbReference>
<dbReference type="GO" id="GO:0003723">
    <property type="term" value="F:RNA binding"/>
    <property type="evidence" value="ECO:0007669"/>
    <property type="project" value="UniProtKB-KW"/>
</dbReference>
<keyword evidence="7" id="KW-0963">Cytoplasm</keyword>
<evidence type="ECO:0000313" key="11">
    <source>
        <dbReference type="EMBL" id="GBP00568.1"/>
    </source>
</evidence>
<dbReference type="Gene3D" id="3.30.470.30">
    <property type="entry name" value="DNA ligase/mRNA capping enzyme"/>
    <property type="match status" value="1"/>
</dbReference>
<dbReference type="Proteomes" id="UP000299102">
    <property type="component" value="Unassembled WGS sequence"/>
</dbReference>
<dbReference type="GO" id="GO:0005634">
    <property type="term" value="C:nucleus"/>
    <property type="evidence" value="ECO:0007669"/>
    <property type="project" value="UniProtKB-SubCell"/>
</dbReference>
<evidence type="ECO:0000256" key="1">
    <source>
        <dbReference type="ARBA" id="ARBA00003975"/>
    </source>
</evidence>
<comment type="function">
    <text evidence="1">Functions as an U snRNP-specific nuclear import adapter. Involved in the trimethylguanosine (m3G)-cap-dependent nuclear import of U snRNPs. Binds specifically to the terminal m3G-cap U snRNAs.</text>
</comment>
<dbReference type="PANTHER" id="PTHR13403:SF6">
    <property type="entry name" value="SNURPORTIN-1"/>
    <property type="match status" value="1"/>
</dbReference>
<dbReference type="AlphaFoldDB" id="A0A4C1SHA8"/>
<name>A0A4C1SHA8_EUMVA</name>
<accession>A0A4C1SHA8</accession>
<evidence type="ECO:0000259" key="10">
    <source>
        <dbReference type="Pfam" id="PF21974"/>
    </source>
</evidence>
<dbReference type="InterPro" id="IPR017336">
    <property type="entry name" value="Snurportin-1"/>
</dbReference>
<evidence type="ECO:0000313" key="12">
    <source>
        <dbReference type="Proteomes" id="UP000299102"/>
    </source>
</evidence>
<dbReference type="GO" id="GO:0061015">
    <property type="term" value="P:snRNA import into nucleus"/>
    <property type="evidence" value="ECO:0007669"/>
    <property type="project" value="InterPro"/>
</dbReference>
<evidence type="ECO:0000256" key="7">
    <source>
        <dbReference type="ARBA" id="ARBA00022490"/>
    </source>
</evidence>
<gene>
    <name evidence="11" type="primary">SNUPN</name>
    <name evidence="11" type="ORF">EVAR_70715_1</name>
</gene>
<protein>
    <recommendedName>
        <fullName evidence="5">Snurportin-1</fullName>
    </recommendedName>
</protein>
<evidence type="ECO:0000256" key="3">
    <source>
        <dbReference type="ARBA" id="ARBA00004496"/>
    </source>
</evidence>
<sequence length="163" mass="19128">MDEVVEKFNSTLGNIVDEDEQKQNFKGMYKNWGRLGHQEDRRKQLLEVQRNDRNKKIDNFRGIMELVDAIENRNDKTYYRPSIYVAGFNKVSHSYRNVLMLSEWLIEKPEDFHENWYVVPCPKGTRMLVVANRSEGHDQRDSVSPSRILAAVPTNEQLEPLSS</sequence>
<evidence type="ECO:0000256" key="8">
    <source>
        <dbReference type="ARBA" id="ARBA00022884"/>
    </source>
</evidence>
<dbReference type="InterPro" id="IPR047857">
    <property type="entry name" value="Snurportin1_C"/>
</dbReference>
<evidence type="ECO:0000256" key="5">
    <source>
        <dbReference type="ARBA" id="ARBA00016034"/>
    </source>
</evidence>
<dbReference type="STRING" id="151549.A0A4C1SHA8"/>
<keyword evidence="8" id="KW-0694">RNA-binding</keyword>
<organism evidence="11 12">
    <name type="scientific">Eumeta variegata</name>
    <name type="common">Bagworm moth</name>
    <name type="synonym">Eumeta japonica</name>
    <dbReference type="NCBI Taxonomy" id="151549"/>
    <lineage>
        <taxon>Eukaryota</taxon>
        <taxon>Metazoa</taxon>
        <taxon>Ecdysozoa</taxon>
        <taxon>Arthropoda</taxon>
        <taxon>Hexapoda</taxon>
        <taxon>Insecta</taxon>
        <taxon>Pterygota</taxon>
        <taxon>Neoptera</taxon>
        <taxon>Endopterygota</taxon>
        <taxon>Lepidoptera</taxon>
        <taxon>Glossata</taxon>
        <taxon>Ditrysia</taxon>
        <taxon>Tineoidea</taxon>
        <taxon>Psychidae</taxon>
        <taxon>Oiketicinae</taxon>
        <taxon>Eumeta</taxon>
    </lineage>
</organism>
<proteinExistence type="inferred from homology"/>
<evidence type="ECO:0000256" key="6">
    <source>
        <dbReference type="ARBA" id="ARBA00022448"/>
    </source>
</evidence>
<evidence type="ECO:0000256" key="9">
    <source>
        <dbReference type="ARBA" id="ARBA00023242"/>
    </source>
</evidence>
<comment type="similarity">
    <text evidence="4">Belongs to the snurportin family.</text>
</comment>
<evidence type="ECO:0000256" key="4">
    <source>
        <dbReference type="ARBA" id="ARBA00007540"/>
    </source>
</evidence>
<comment type="caution">
    <text evidence="11">The sequence shown here is derived from an EMBL/GenBank/DDBJ whole genome shotgun (WGS) entry which is preliminary data.</text>
</comment>
<keyword evidence="9" id="KW-0539">Nucleus</keyword>